<feature type="compositionally biased region" description="Acidic residues" evidence="2">
    <location>
        <begin position="277"/>
        <end position="287"/>
    </location>
</feature>
<dbReference type="InterPro" id="IPR041584">
    <property type="entry name" value="Put_pPIWI_pnuc_2"/>
</dbReference>
<feature type="region of interest" description="Disordered" evidence="2">
    <location>
        <begin position="261"/>
        <end position="287"/>
    </location>
</feature>
<evidence type="ECO:0000259" key="3">
    <source>
        <dbReference type="Pfam" id="PF18165"/>
    </source>
</evidence>
<dbReference type="EMBL" id="JACOIK010000004">
    <property type="protein sequence ID" value="MBD1432368.1"/>
    <property type="molecule type" value="Genomic_DNA"/>
</dbReference>
<accession>A0ABR7YM19</accession>
<evidence type="ECO:0000313" key="5">
    <source>
        <dbReference type="EMBL" id="MBD1432368.1"/>
    </source>
</evidence>
<feature type="domain" description="Predicted pPIWI-associating nuclease" evidence="3">
    <location>
        <begin position="9"/>
        <end position="147"/>
    </location>
</feature>
<dbReference type="InterPro" id="IPR040556">
    <property type="entry name" value="pP_pnuc_1"/>
</dbReference>
<protein>
    <submittedName>
        <fullName evidence="5">Uncharacterized protein</fullName>
    </submittedName>
</protein>
<evidence type="ECO:0000259" key="4">
    <source>
        <dbReference type="Pfam" id="PF18166"/>
    </source>
</evidence>
<feature type="coiled-coil region" evidence="1">
    <location>
        <begin position="94"/>
        <end position="121"/>
    </location>
</feature>
<sequence length="287" mass="33608">MKKTEKITQLLTNQFELDLFEASLAGLNDKSNKLRYNNFAYSIRELSRHFLHNLAPENRIKNCNWFKPETPNGKPSRNQRIKYAIQGGIDDELLEKWGFEVEELNENIKDVKDTIDILSKYTHINPEVFNIDEADVEINSQKVLKSFISLVETIENYREDIKTFLDGHIEEHVISSVISNFFNNVDQLAPHYTLGHSEVSDYHISEINDQEIIVTVRGDLYVILEYGSRQERREGDGLDLEESFPFETKIRYEISEDFPSERHEVDEYDVDTSSWYGDEEEDIIMPD</sequence>
<dbReference type="Pfam" id="PF18165">
    <property type="entry name" value="pP_pnuc_1"/>
    <property type="match status" value="1"/>
</dbReference>
<keyword evidence="1" id="KW-0175">Coiled coil</keyword>
<evidence type="ECO:0000256" key="1">
    <source>
        <dbReference type="SAM" id="Coils"/>
    </source>
</evidence>
<organism evidence="5 6">
    <name type="scientific">Sphingobacterium micropteri</name>
    <dbReference type="NCBI Taxonomy" id="2763501"/>
    <lineage>
        <taxon>Bacteria</taxon>
        <taxon>Pseudomonadati</taxon>
        <taxon>Bacteroidota</taxon>
        <taxon>Sphingobacteriia</taxon>
        <taxon>Sphingobacteriales</taxon>
        <taxon>Sphingobacteriaceae</taxon>
        <taxon>Sphingobacterium</taxon>
    </lineage>
</organism>
<comment type="caution">
    <text evidence="5">The sequence shown here is derived from an EMBL/GenBank/DDBJ whole genome shotgun (WGS) entry which is preliminary data.</text>
</comment>
<dbReference type="Proteomes" id="UP000602759">
    <property type="component" value="Unassembled WGS sequence"/>
</dbReference>
<dbReference type="Pfam" id="PF18166">
    <property type="entry name" value="pP_pnuc_2"/>
    <property type="match status" value="1"/>
</dbReference>
<evidence type="ECO:0000256" key="2">
    <source>
        <dbReference type="SAM" id="MobiDB-lite"/>
    </source>
</evidence>
<name>A0ABR7YM19_9SPHI</name>
<gene>
    <name evidence="5" type="ORF">H8B06_05990</name>
</gene>
<proteinExistence type="predicted"/>
<feature type="domain" description="Predicted pPIWI-associating nuclease group 2" evidence="4">
    <location>
        <begin position="154"/>
        <end position="276"/>
    </location>
</feature>
<reference evidence="5 6" key="1">
    <citation type="submission" date="2020-08" db="EMBL/GenBank/DDBJ databases">
        <title>Sphingobacterium sp. DN00404 isolated from aquaculture water.</title>
        <authorList>
            <person name="Zhang M."/>
        </authorList>
    </citation>
    <scope>NUCLEOTIDE SEQUENCE [LARGE SCALE GENOMIC DNA]</scope>
    <source>
        <strain evidence="5 6">DN00404</strain>
    </source>
</reference>
<keyword evidence="6" id="KW-1185">Reference proteome</keyword>
<dbReference type="RefSeq" id="WP_190993399.1">
    <property type="nucleotide sequence ID" value="NZ_JACOIK010000004.1"/>
</dbReference>
<evidence type="ECO:0000313" key="6">
    <source>
        <dbReference type="Proteomes" id="UP000602759"/>
    </source>
</evidence>